<name>A0ABD1CQA3_CULPP</name>
<comment type="caution">
    <text evidence="2">The sequence shown here is derived from an EMBL/GenBank/DDBJ whole genome shotgun (WGS) entry which is preliminary data.</text>
</comment>
<accession>A0ABD1CQA3</accession>
<evidence type="ECO:0000313" key="3">
    <source>
        <dbReference type="Proteomes" id="UP001562425"/>
    </source>
</evidence>
<organism evidence="2 3">
    <name type="scientific">Culex pipiens pipiens</name>
    <name type="common">Northern house mosquito</name>
    <dbReference type="NCBI Taxonomy" id="38569"/>
    <lineage>
        <taxon>Eukaryota</taxon>
        <taxon>Metazoa</taxon>
        <taxon>Ecdysozoa</taxon>
        <taxon>Arthropoda</taxon>
        <taxon>Hexapoda</taxon>
        <taxon>Insecta</taxon>
        <taxon>Pterygota</taxon>
        <taxon>Neoptera</taxon>
        <taxon>Endopterygota</taxon>
        <taxon>Diptera</taxon>
        <taxon>Nematocera</taxon>
        <taxon>Culicoidea</taxon>
        <taxon>Culicidae</taxon>
        <taxon>Culicinae</taxon>
        <taxon>Culicini</taxon>
        <taxon>Culex</taxon>
        <taxon>Culex</taxon>
    </lineage>
</organism>
<dbReference type="AlphaFoldDB" id="A0ABD1CQA3"/>
<feature type="compositionally biased region" description="Polar residues" evidence="1">
    <location>
        <begin position="53"/>
        <end position="66"/>
    </location>
</feature>
<dbReference type="EMBL" id="JBEHCU010010221">
    <property type="protein sequence ID" value="KAL1378607.1"/>
    <property type="molecule type" value="Genomic_DNA"/>
</dbReference>
<evidence type="ECO:0000313" key="2">
    <source>
        <dbReference type="EMBL" id="KAL1378607.1"/>
    </source>
</evidence>
<proteinExistence type="predicted"/>
<evidence type="ECO:0000256" key="1">
    <source>
        <dbReference type="SAM" id="MobiDB-lite"/>
    </source>
</evidence>
<sequence length="97" mass="10288">MPKIVPKPAETPPTIRRQFSIPSGSPIRKASNGYGHSGGKNTPPRSKTPLGTALSSNQSGQQQQITGKGVEPKLVQIIMDEIVEGGAKVEWQDIAGQ</sequence>
<reference evidence="2 3" key="1">
    <citation type="submission" date="2024-05" db="EMBL/GenBank/DDBJ databases">
        <title>Culex pipiens pipiens assembly and annotation.</title>
        <authorList>
            <person name="Alout H."/>
            <person name="Durand T."/>
        </authorList>
    </citation>
    <scope>NUCLEOTIDE SEQUENCE [LARGE SCALE GENOMIC DNA]</scope>
    <source>
        <strain evidence="2">HA-2024</strain>
        <tissue evidence="2">Whole body</tissue>
    </source>
</reference>
<dbReference type="Proteomes" id="UP001562425">
    <property type="component" value="Unassembled WGS sequence"/>
</dbReference>
<gene>
    <name evidence="2" type="ORF">pipiens_015482</name>
</gene>
<keyword evidence="3" id="KW-1185">Reference proteome</keyword>
<protein>
    <submittedName>
        <fullName evidence="2">Uncharacterized protein</fullName>
    </submittedName>
</protein>
<feature type="region of interest" description="Disordered" evidence="1">
    <location>
        <begin position="1"/>
        <end position="71"/>
    </location>
</feature>